<dbReference type="PANTHER" id="PTHR42852:SF13">
    <property type="entry name" value="PROTEIN DIPZ"/>
    <property type="match status" value="1"/>
</dbReference>
<dbReference type="Proteomes" id="UP000035268">
    <property type="component" value="Chromosome"/>
</dbReference>
<evidence type="ECO:0000259" key="3">
    <source>
        <dbReference type="PROSITE" id="PS51352"/>
    </source>
</evidence>
<gene>
    <name evidence="4" type="ORF">L21SP4_01428</name>
</gene>
<dbReference type="InterPro" id="IPR050553">
    <property type="entry name" value="Thioredoxin_ResA/DsbE_sf"/>
</dbReference>
<evidence type="ECO:0000256" key="1">
    <source>
        <dbReference type="ARBA" id="ARBA00023284"/>
    </source>
</evidence>
<dbReference type="GO" id="GO:0016491">
    <property type="term" value="F:oxidoreductase activity"/>
    <property type="evidence" value="ECO:0007669"/>
    <property type="project" value="InterPro"/>
</dbReference>
<sequence precursor="true">MKKMITAMAALLLAMAVGCGAKDTGERGDASSAELTVEPAGVAEIERRIDESDKELVMVHLWATWCPPCRAEFPGLVKLGTLPEADRMEVILISVDPAGNPDQVRSFLNKYGSPWGSLIAENPGEELIRLFSKQWNGSIPATFFFGPERQRLESWVGAHSRERYEETIKDLLESGSKE</sequence>
<evidence type="ECO:0000256" key="2">
    <source>
        <dbReference type="SAM" id="SignalP"/>
    </source>
</evidence>
<dbReference type="PROSITE" id="PS51352">
    <property type="entry name" value="THIOREDOXIN_2"/>
    <property type="match status" value="1"/>
</dbReference>
<dbReference type="CDD" id="cd02966">
    <property type="entry name" value="TlpA_like_family"/>
    <property type="match status" value="1"/>
</dbReference>
<dbReference type="PANTHER" id="PTHR42852">
    <property type="entry name" value="THIOL:DISULFIDE INTERCHANGE PROTEIN DSBE"/>
    <property type="match status" value="1"/>
</dbReference>
<dbReference type="InterPro" id="IPR013766">
    <property type="entry name" value="Thioredoxin_domain"/>
</dbReference>
<feature type="domain" description="Thioredoxin" evidence="3">
    <location>
        <begin position="22"/>
        <end position="173"/>
    </location>
</feature>
<dbReference type="PROSITE" id="PS00194">
    <property type="entry name" value="THIOREDOXIN_1"/>
    <property type="match status" value="1"/>
</dbReference>
<feature type="chain" id="PRO_5005184023" evidence="2">
    <location>
        <begin position="22"/>
        <end position="178"/>
    </location>
</feature>
<keyword evidence="2" id="KW-0732">Signal</keyword>
<dbReference type="Pfam" id="PF00578">
    <property type="entry name" value="AhpC-TSA"/>
    <property type="match status" value="1"/>
</dbReference>
<dbReference type="AlphaFoldDB" id="A0A0G3EIN3"/>
<dbReference type="EMBL" id="CP010904">
    <property type="protein sequence ID" value="AKJ64675.1"/>
    <property type="molecule type" value="Genomic_DNA"/>
</dbReference>
<keyword evidence="1" id="KW-0676">Redox-active center</keyword>
<dbReference type="STRING" id="1307763.L21SP4_01428"/>
<dbReference type="InterPro" id="IPR036249">
    <property type="entry name" value="Thioredoxin-like_sf"/>
</dbReference>
<reference evidence="5" key="1">
    <citation type="submission" date="2015-02" db="EMBL/GenBank/DDBJ databases">
        <title>Description and complete genome sequence of the first cultured representative of the subdivision 5 of the Verrucomicrobia phylum.</title>
        <authorList>
            <person name="Spring S."/>
            <person name="Bunk B."/>
            <person name="Sproer C."/>
            <person name="Klenk H.-P."/>
        </authorList>
    </citation>
    <scope>NUCLEOTIDE SEQUENCE [LARGE SCALE GENOMIC DNA]</scope>
    <source>
        <strain evidence="5">L21-Fru-AB</strain>
    </source>
</reference>
<dbReference type="GO" id="GO:0016209">
    <property type="term" value="F:antioxidant activity"/>
    <property type="evidence" value="ECO:0007669"/>
    <property type="project" value="InterPro"/>
</dbReference>
<keyword evidence="5" id="KW-1185">Reference proteome</keyword>
<dbReference type="KEGG" id="vbl:L21SP4_01428"/>
<evidence type="ECO:0000313" key="4">
    <source>
        <dbReference type="EMBL" id="AKJ64675.1"/>
    </source>
</evidence>
<dbReference type="PROSITE" id="PS51257">
    <property type="entry name" value="PROKAR_LIPOPROTEIN"/>
    <property type="match status" value="1"/>
</dbReference>
<accession>A0A0G3EIN3</accession>
<dbReference type="OrthoDB" id="9809733at2"/>
<proteinExistence type="predicted"/>
<dbReference type="SUPFAM" id="SSF52833">
    <property type="entry name" value="Thioredoxin-like"/>
    <property type="match status" value="1"/>
</dbReference>
<feature type="signal peptide" evidence="2">
    <location>
        <begin position="1"/>
        <end position="21"/>
    </location>
</feature>
<dbReference type="RefSeq" id="WP_052881982.1">
    <property type="nucleotide sequence ID" value="NZ_CP010904.1"/>
</dbReference>
<dbReference type="Gene3D" id="3.40.30.10">
    <property type="entry name" value="Glutaredoxin"/>
    <property type="match status" value="1"/>
</dbReference>
<organism evidence="4 5">
    <name type="scientific">Kiritimatiella glycovorans</name>
    <dbReference type="NCBI Taxonomy" id="1307763"/>
    <lineage>
        <taxon>Bacteria</taxon>
        <taxon>Pseudomonadati</taxon>
        <taxon>Kiritimatiellota</taxon>
        <taxon>Kiritimatiellia</taxon>
        <taxon>Kiritimatiellales</taxon>
        <taxon>Kiritimatiellaceae</taxon>
        <taxon>Kiritimatiella</taxon>
    </lineage>
</organism>
<protein>
    <submittedName>
        <fullName evidence="4">Thiol-disulfide oxidoreductase</fullName>
    </submittedName>
</protein>
<evidence type="ECO:0000313" key="5">
    <source>
        <dbReference type="Proteomes" id="UP000035268"/>
    </source>
</evidence>
<name>A0A0G3EIN3_9BACT</name>
<dbReference type="InterPro" id="IPR000866">
    <property type="entry name" value="AhpC/TSA"/>
</dbReference>
<dbReference type="InterPro" id="IPR017937">
    <property type="entry name" value="Thioredoxin_CS"/>
</dbReference>
<reference evidence="4 5" key="2">
    <citation type="journal article" date="2016" name="ISME J.">
        <title>Characterization of the first cultured representative of Verrucomicrobia subdivision 5 indicates the proposal of a novel phylum.</title>
        <authorList>
            <person name="Spring S."/>
            <person name="Bunk B."/>
            <person name="Sproer C."/>
            <person name="Schumann P."/>
            <person name="Rohde M."/>
            <person name="Tindall B.J."/>
            <person name="Klenk H.P."/>
        </authorList>
    </citation>
    <scope>NUCLEOTIDE SEQUENCE [LARGE SCALE GENOMIC DNA]</scope>
    <source>
        <strain evidence="4 5">L21-Fru-AB</strain>
    </source>
</reference>